<dbReference type="WBParaSite" id="HCON_00082450-00001">
    <property type="protein sequence ID" value="HCON_00082450-00001"/>
    <property type="gene ID" value="HCON_00082450"/>
</dbReference>
<evidence type="ECO:0000313" key="2">
    <source>
        <dbReference type="WBParaSite" id="HCON_00082450-00001"/>
    </source>
</evidence>
<organism evidence="1 2">
    <name type="scientific">Haemonchus contortus</name>
    <name type="common">Barber pole worm</name>
    <dbReference type="NCBI Taxonomy" id="6289"/>
    <lineage>
        <taxon>Eukaryota</taxon>
        <taxon>Metazoa</taxon>
        <taxon>Ecdysozoa</taxon>
        <taxon>Nematoda</taxon>
        <taxon>Chromadorea</taxon>
        <taxon>Rhabditida</taxon>
        <taxon>Rhabditina</taxon>
        <taxon>Rhabditomorpha</taxon>
        <taxon>Strongyloidea</taxon>
        <taxon>Trichostrongylidae</taxon>
        <taxon>Haemonchus</taxon>
    </lineage>
</organism>
<dbReference type="AlphaFoldDB" id="A0A7I5E992"/>
<dbReference type="OrthoDB" id="410104at2759"/>
<keyword evidence="1" id="KW-1185">Reference proteome</keyword>
<name>A0A7I5E992_HAECO</name>
<accession>A0A7I5E992</accession>
<dbReference type="Proteomes" id="UP000025227">
    <property type="component" value="Unplaced"/>
</dbReference>
<evidence type="ECO:0000313" key="1">
    <source>
        <dbReference type="Proteomes" id="UP000025227"/>
    </source>
</evidence>
<protein>
    <submittedName>
        <fullName evidence="2">Reverse transcriptase domain-containing protein</fullName>
    </submittedName>
</protein>
<reference evidence="2" key="1">
    <citation type="submission" date="2020-12" db="UniProtKB">
        <authorList>
            <consortium name="WormBaseParasite"/>
        </authorList>
    </citation>
    <scope>IDENTIFICATION</scope>
    <source>
        <strain evidence="2">MHco3</strain>
    </source>
</reference>
<sequence>MDGHSSKQGSGKKSVQIDHIHTVARLTELSREYRMPLCLTFIDLKKASDIVEIEVGFEAVGNQGVPTQCIRMLHELYDNFITRISPFYEEVIVNMERGWGSQRDEQFNPELSRRKLAAGEALENIEGVVKKTKNILLHADLFDTAVLPALRTPRRPGIYESRTSMLPALLNALWKKQCSRFSYARKCRRESEVPSFVNTKIRNPLNKLRAI</sequence>
<proteinExistence type="predicted"/>